<dbReference type="Proteomes" id="UP000199662">
    <property type="component" value="Unassembled WGS sequence"/>
</dbReference>
<evidence type="ECO:0000313" key="2">
    <source>
        <dbReference type="Proteomes" id="UP000199662"/>
    </source>
</evidence>
<name>A0A1H6U3D9_9FIRM</name>
<sequence length="182" mass="20151">MKIELKKFFGIRKNQGCLLVLLLVLLYAGWGNTDETIANSTYNGSKDSEHSQVQKNLVQAVQGSEEKMQGRDPFTLAEKDRKMELVDNVAKISNLGKSTVNVMEQLPGIKKIIEKKKVMADKLVLKGILAGSEQKIALIESGKESFSCQIGTIIKNYEVLAITDTAVRLKGLDGEQLLQLEQ</sequence>
<organism evidence="1 2">
    <name type="scientific">Propionispira arboris</name>
    <dbReference type="NCBI Taxonomy" id="84035"/>
    <lineage>
        <taxon>Bacteria</taxon>
        <taxon>Bacillati</taxon>
        <taxon>Bacillota</taxon>
        <taxon>Negativicutes</taxon>
        <taxon>Selenomonadales</taxon>
        <taxon>Selenomonadaceae</taxon>
        <taxon>Propionispira</taxon>
    </lineage>
</organism>
<reference evidence="1 2" key="1">
    <citation type="submission" date="2016-10" db="EMBL/GenBank/DDBJ databases">
        <authorList>
            <person name="de Groot N.N."/>
        </authorList>
    </citation>
    <scope>NUCLEOTIDE SEQUENCE [LARGE SCALE GENOMIC DNA]</scope>
    <source>
        <strain evidence="1 2">DSM 2179</strain>
    </source>
</reference>
<protein>
    <submittedName>
        <fullName evidence="1">Uncharacterized protein</fullName>
    </submittedName>
</protein>
<keyword evidence="2" id="KW-1185">Reference proteome</keyword>
<dbReference type="RefSeq" id="WP_019552016.1">
    <property type="nucleotide sequence ID" value="NZ_FNZK01000001.1"/>
</dbReference>
<dbReference type="AlphaFoldDB" id="A0A1H6U3D9"/>
<evidence type="ECO:0000313" key="1">
    <source>
        <dbReference type="EMBL" id="SEI86791.1"/>
    </source>
</evidence>
<dbReference type="STRING" id="84035.SAMN05660742_101286"/>
<dbReference type="EMBL" id="FNZK01000001">
    <property type="protein sequence ID" value="SEI86791.1"/>
    <property type="molecule type" value="Genomic_DNA"/>
</dbReference>
<proteinExistence type="predicted"/>
<gene>
    <name evidence="1" type="ORF">SAMN05660742_101286</name>
</gene>
<accession>A0A1H6U3D9</accession>